<organism evidence="1 2">
    <name type="scientific">Flavobacterium zepuense</name>
    <dbReference type="NCBI Taxonomy" id="2593302"/>
    <lineage>
        <taxon>Bacteria</taxon>
        <taxon>Pseudomonadati</taxon>
        <taxon>Bacteroidota</taxon>
        <taxon>Flavobacteriia</taxon>
        <taxon>Flavobacteriales</taxon>
        <taxon>Flavobacteriaceae</taxon>
        <taxon>Flavobacterium</taxon>
    </lineage>
</organism>
<dbReference type="AlphaFoldDB" id="A0A552V3Z1"/>
<gene>
    <name evidence="1" type="ORF">FMM05_07770</name>
</gene>
<evidence type="ECO:0000313" key="2">
    <source>
        <dbReference type="Proteomes" id="UP000320643"/>
    </source>
</evidence>
<dbReference type="RefSeq" id="WP_143372777.1">
    <property type="nucleotide sequence ID" value="NZ_VJVZ01000004.1"/>
</dbReference>
<comment type="caution">
    <text evidence="1">The sequence shown here is derived from an EMBL/GenBank/DDBJ whole genome shotgun (WGS) entry which is preliminary data.</text>
</comment>
<protein>
    <submittedName>
        <fullName evidence="1">GxxExxY protein</fullName>
    </submittedName>
</protein>
<evidence type="ECO:0000313" key="1">
    <source>
        <dbReference type="EMBL" id="TRW25195.1"/>
    </source>
</evidence>
<dbReference type="Proteomes" id="UP000320643">
    <property type="component" value="Unassembled WGS sequence"/>
</dbReference>
<dbReference type="Pfam" id="PF13366">
    <property type="entry name" value="PDDEXK_3"/>
    <property type="match status" value="1"/>
</dbReference>
<name>A0A552V3Z1_9FLAO</name>
<dbReference type="EMBL" id="VJVZ01000004">
    <property type="protein sequence ID" value="TRW25195.1"/>
    <property type="molecule type" value="Genomic_DNA"/>
</dbReference>
<reference evidence="1 2" key="1">
    <citation type="submission" date="2019-07" db="EMBL/GenBank/DDBJ databases">
        <title>Flavobacterium sp. nov., isolated from glacier ice.</title>
        <authorList>
            <person name="Liu Q."/>
            <person name="Xin Y.-H."/>
        </authorList>
    </citation>
    <scope>NUCLEOTIDE SEQUENCE [LARGE SCALE GENOMIC DNA]</scope>
    <source>
        <strain evidence="1 2">ZT4R6</strain>
    </source>
</reference>
<sequence length="125" mass="14441">MTENDIAKIVVDACYHIHVKLGPGLLESVYETILYYELEQRGLRVERQKPLPLIWKDLKMDIGYRADLIIENKVIIEIKSVEKIALVHPKQVLTYLRISGCKLGLLINFNEAYIKDGIKRIAHNL</sequence>
<dbReference type="NCBIfam" id="TIGR04256">
    <property type="entry name" value="GxxExxY"/>
    <property type="match status" value="1"/>
</dbReference>
<keyword evidence="2" id="KW-1185">Reference proteome</keyword>
<dbReference type="OrthoDB" id="1119698at2"/>
<dbReference type="InterPro" id="IPR026350">
    <property type="entry name" value="GxxExxY"/>
</dbReference>
<proteinExistence type="predicted"/>
<accession>A0A552V3Z1</accession>